<reference evidence="7 8" key="1">
    <citation type="journal article" date="2013" name="PLoS Genet.">
        <title>A gene transfer agent and a dynamic repertoire of secretion systems hold the keys to the explosive radiation of the emerging pathogen Bartonella.</title>
        <authorList>
            <person name="Guy L."/>
            <person name="Nystedt B."/>
            <person name="Toft C."/>
            <person name="Zaremba-Niedzwiedzka K."/>
            <person name="Berglund E.C."/>
            <person name="Granberg F."/>
            <person name="Naslund K."/>
            <person name="Eriksson A.S."/>
            <person name="Andersson S.G."/>
        </authorList>
    </citation>
    <scope>NUCLEOTIDE SEQUENCE [LARGE SCALE GENOMIC DNA]</scope>
    <source>
        <strain evidence="7 8">Aust/NH1</strain>
    </source>
</reference>
<feature type="transmembrane region" description="Helical" evidence="6">
    <location>
        <begin position="239"/>
        <end position="263"/>
    </location>
</feature>
<evidence type="ECO:0000256" key="4">
    <source>
        <dbReference type="ARBA" id="ARBA00022989"/>
    </source>
</evidence>
<dbReference type="Proteomes" id="UP000011729">
    <property type="component" value="Chromosome"/>
</dbReference>
<dbReference type="HOGENOM" id="CLU_065797_1_0_5"/>
<evidence type="ECO:0000256" key="3">
    <source>
        <dbReference type="ARBA" id="ARBA00022692"/>
    </source>
</evidence>
<keyword evidence="4 6" id="KW-1133">Transmembrane helix</keyword>
<evidence type="ECO:0000256" key="6">
    <source>
        <dbReference type="SAM" id="Phobius"/>
    </source>
</evidence>
<feature type="transmembrane region" description="Helical" evidence="6">
    <location>
        <begin position="141"/>
        <end position="164"/>
    </location>
</feature>
<feature type="transmembrane region" description="Helical" evidence="6">
    <location>
        <begin position="202"/>
        <end position="227"/>
    </location>
</feature>
<dbReference type="PATRIC" id="fig|1094489.3.peg.1308"/>
<dbReference type="InterPro" id="IPR007688">
    <property type="entry name" value="Conjugal_tfr_TrbL/VirB6"/>
</dbReference>
<organism evidence="7 8">
    <name type="scientific">Bartonella australis (strain Aust/NH1)</name>
    <dbReference type="NCBI Taxonomy" id="1094489"/>
    <lineage>
        <taxon>Bacteria</taxon>
        <taxon>Pseudomonadati</taxon>
        <taxon>Pseudomonadota</taxon>
        <taxon>Alphaproteobacteria</taxon>
        <taxon>Hyphomicrobiales</taxon>
        <taxon>Bartonellaceae</taxon>
        <taxon>Bartonella</taxon>
    </lineage>
</organism>
<dbReference type="Pfam" id="PF04610">
    <property type="entry name" value="TrbL"/>
    <property type="match status" value="1"/>
</dbReference>
<dbReference type="GO" id="GO:0016020">
    <property type="term" value="C:membrane"/>
    <property type="evidence" value="ECO:0007669"/>
    <property type="project" value="UniProtKB-SubCell"/>
</dbReference>
<feature type="transmembrane region" description="Helical" evidence="6">
    <location>
        <begin position="34"/>
        <end position="56"/>
    </location>
</feature>
<comment type="subcellular location">
    <subcellularLocation>
        <location evidence="1">Membrane</location>
        <topology evidence="1">Multi-pass membrane protein</topology>
    </subcellularLocation>
</comment>
<proteinExistence type="inferred from homology"/>
<sequence length="302" mass="31952">MSSATKITTFDTIDKALMKPIEATMDHGVAGLSAALSAPVTACATIYIAFIGYNVIYGHSSMPLRDFISTTVKLAIIVMLTTKAGEYNVWVKNIFFVDLPNAITGVMKSSTPDSNTWDTMINNATSDIVEQTTEASMPWAIGTWIGGTLCILIASIFCVIGFIVATFAQIGLSLILSLGPLFISLSMFSTTRRFTEAWIGQVAHFVILQILVILLGGIYVDIAMALFKGGLKEVATTLMQFTIIGICGAFLFLNLPAIASALADGGASLSSGGLSQKIGNTAQRGAAKAVSKGLNFVKLLRG</sequence>
<accession>M1PE85</accession>
<evidence type="ECO:0000256" key="2">
    <source>
        <dbReference type="ARBA" id="ARBA00007802"/>
    </source>
</evidence>
<evidence type="ECO:0000256" key="1">
    <source>
        <dbReference type="ARBA" id="ARBA00004141"/>
    </source>
</evidence>
<dbReference type="RefSeq" id="WP_015398435.1">
    <property type="nucleotide sequence ID" value="NC_020300.1"/>
</dbReference>
<comment type="similarity">
    <text evidence="2">Belongs to the TrbL/VirB6 family.</text>
</comment>
<name>M1PE85_BARAA</name>
<dbReference type="GO" id="GO:0030255">
    <property type="term" value="P:protein secretion by the type IV secretion system"/>
    <property type="evidence" value="ECO:0007669"/>
    <property type="project" value="InterPro"/>
</dbReference>
<keyword evidence="5 6" id="KW-0472">Membrane</keyword>
<dbReference type="OrthoDB" id="7854576at2"/>
<evidence type="ECO:0000313" key="8">
    <source>
        <dbReference type="Proteomes" id="UP000011729"/>
    </source>
</evidence>
<evidence type="ECO:0000313" key="7">
    <source>
        <dbReference type="EMBL" id="AGF74931.1"/>
    </source>
</evidence>
<keyword evidence="8" id="KW-1185">Reference proteome</keyword>
<evidence type="ECO:0000256" key="5">
    <source>
        <dbReference type="ARBA" id="ARBA00023136"/>
    </source>
</evidence>
<dbReference type="eggNOG" id="COG3704">
    <property type="taxonomic scope" value="Bacteria"/>
</dbReference>
<dbReference type="EMBL" id="CP003123">
    <property type="protein sequence ID" value="AGF74931.1"/>
    <property type="molecule type" value="Genomic_DNA"/>
</dbReference>
<dbReference type="KEGG" id="baus:BAnh1_10630"/>
<keyword evidence="3 6" id="KW-0812">Transmembrane</keyword>
<feature type="transmembrane region" description="Helical" evidence="6">
    <location>
        <begin position="170"/>
        <end position="190"/>
    </location>
</feature>
<dbReference type="STRING" id="1094489.BAnh1_10630"/>
<protein>
    <submittedName>
        <fullName evidence="7">Type IV secretion protein VblB6</fullName>
    </submittedName>
</protein>
<dbReference type="AlphaFoldDB" id="M1PE85"/>
<gene>
    <name evidence="7" type="primary">vblB6</name>
    <name evidence="7" type="ordered locus">BAnh1_10630</name>
</gene>